<dbReference type="CDD" id="cd12885">
    <property type="entry name" value="SPRY_RanBP_like"/>
    <property type="match status" value="1"/>
</dbReference>
<dbReference type="OMA" id="RERVCDY"/>
<dbReference type="AlphaFoldDB" id="D8SFP9"/>
<keyword evidence="5" id="KW-1185">Reference proteome</keyword>
<dbReference type="SMART" id="SM00757">
    <property type="entry name" value="CRA"/>
    <property type="match status" value="1"/>
</dbReference>
<dbReference type="PROSITE" id="PS50188">
    <property type="entry name" value="B302_SPRY"/>
    <property type="match status" value="1"/>
</dbReference>
<feature type="region of interest" description="Disordered" evidence="1">
    <location>
        <begin position="1"/>
        <end position="21"/>
    </location>
</feature>
<dbReference type="Pfam" id="PF00622">
    <property type="entry name" value="SPRY"/>
    <property type="match status" value="1"/>
</dbReference>
<evidence type="ECO:0000313" key="4">
    <source>
        <dbReference type="EMBL" id="EFJ16876.1"/>
    </source>
</evidence>
<evidence type="ECO:0000313" key="5">
    <source>
        <dbReference type="Proteomes" id="UP000001514"/>
    </source>
</evidence>
<dbReference type="STRING" id="88036.D8SFP9"/>
<dbReference type="Gene3D" id="2.60.120.920">
    <property type="match status" value="1"/>
</dbReference>
<dbReference type="InterPro" id="IPR006595">
    <property type="entry name" value="CTLH_C"/>
</dbReference>
<feature type="domain" description="CTLH" evidence="3">
    <location>
        <begin position="260"/>
        <end position="318"/>
    </location>
</feature>
<evidence type="ECO:0008006" key="6">
    <source>
        <dbReference type="Google" id="ProtNLM"/>
    </source>
</evidence>
<dbReference type="eggNOG" id="KOG1477">
    <property type="taxonomic scope" value="Eukaryota"/>
</dbReference>
<dbReference type="GO" id="GO:0005737">
    <property type="term" value="C:cytoplasm"/>
    <property type="evidence" value="ECO:0000318"/>
    <property type="project" value="GO_Central"/>
</dbReference>
<protein>
    <recommendedName>
        <fullName evidence="6">B30.2/SPRY domain-containing protein</fullName>
    </recommendedName>
</protein>
<sequence>MRKPEDDDGDEEEEAPSFLSTNNCGHFLGISMDKLTAKYNGEGKHGNDVGAVQGNRPAPSRRLCYYFEMTVCDRGQKGVISIGFSDQNFKTSRQPGWEPNSYGYHGDDGKLYYGPKSNENLNVTFTTNDTVGAGINYLAQELFFTKNSKLVGKKSKDVKVPLYPTIGLHSPNEKVSVNFGQNPFVFDVEALIQEEREKRQAEVENVPLPLSVSHSIVRAYLLHYGYQETLEAFDDACGGTFPSVVGLKDNGVKPVQENYALHERNALRRLAREGDVDGVFSKLREWYPEILEDGRSAISFLLHCQKFIELVKAGSLEAAVTYARAELVNFFGNLLFQSLLQDCLALLAYEKPAESPVCYLLKVRQREAVADAVNAVILAMNPNSSGPSPQSTLEKLLRQLTCSQREVRATNGDQGEVFRLHKVLQGSKDGGW</sequence>
<organism evidence="5">
    <name type="scientific">Selaginella moellendorffii</name>
    <name type="common">Spikemoss</name>
    <dbReference type="NCBI Taxonomy" id="88036"/>
    <lineage>
        <taxon>Eukaryota</taxon>
        <taxon>Viridiplantae</taxon>
        <taxon>Streptophyta</taxon>
        <taxon>Embryophyta</taxon>
        <taxon>Tracheophyta</taxon>
        <taxon>Lycopodiopsida</taxon>
        <taxon>Selaginellales</taxon>
        <taxon>Selaginellaceae</taxon>
        <taxon>Selaginella</taxon>
    </lineage>
</organism>
<dbReference type="InParanoid" id="D8SFP9"/>
<dbReference type="HOGENOM" id="CLU_009129_0_0_1"/>
<feature type="compositionally biased region" description="Acidic residues" evidence="1">
    <location>
        <begin position="1"/>
        <end position="15"/>
    </location>
</feature>
<dbReference type="InterPro" id="IPR013144">
    <property type="entry name" value="CRA_dom"/>
</dbReference>
<reference evidence="4 5" key="1">
    <citation type="journal article" date="2011" name="Science">
        <title>The Selaginella genome identifies genetic changes associated with the evolution of vascular plants.</title>
        <authorList>
            <person name="Banks J.A."/>
            <person name="Nishiyama T."/>
            <person name="Hasebe M."/>
            <person name="Bowman J.L."/>
            <person name="Gribskov M."/>
            <person name="dePamphilis C."/>
            <person name="Albert V.A."/>
            <person name="Aono N."/>
            <person name="Aoyama T."/>
            <person name="Ambrose B.A."/>
            <person name="Ashton N.W."/>
            <person name="Axtell M.J."/>
            <person name="Barker E."/>
            <person name="Barker M.S."/>
            <person name="Bennetzen J.L."/>
            <person name="Bonawitz N.D."/>
            <person name="Chapple C."/>
            <person name="Cheng C."/>
            <person name="Correa L.G."/>
            <person name="Dacre M."/>
            <person name="DeBarry J."/>
            <person name="Dreyer I."/>
            <person name="Elias M."/>
            <person name="Engstrom E.M."/>
            <person name="Estelle M."/>
            <person name="Feng L."/>
            <person name="Finet C."/>
            <person name="Floyd S.K."/>
            <person name="Frommer W.B."/>
            <person name="Fujita T."/>
            <person name="Gramzow L."/>
            <person name="Gutensohn M."/>
            <person name="Harholt J."/>
            <person name="Hattori M."/>
            <person name="Heyl A."/>
            <person name="Hirai T."/>
            <person name="Hiwatashi Y."/>
            <person name="Ishikawa M."/>
            <person name="Iwata M."/>
            <person name="Karol K.G."/>
            <person name="Koehler B."/>
            <person name="Kolukisaoglu U."/>
            <person name="Kubo M."/>
            <person name="Kurata T."/>
            <person name="Lalonde S."/>
            <person name="Li K."/>
            <person name="Li Y."/>
            <person name="Litt A."/>
            <person name="Lyons E."/>
            <person name="Manning G."/>
            <person name="Maruyama T."/>
            <person name="Michael T.P."/>
            <person name="Mikami K."/>
            <person name="Miyazaki S."/>
            <person name="Morinaga S."/>
            <person name="Murata T."/>
            <person name="Mueller-Roeber B."/>
            <person name="Nelson D.R."/>
            <person name="Obara M."/>
            <person name="Oguri Y."/>
            <person name="Olmstead R.G."/>
            <person name="Onodera N."/>
            <person name="Petersen B.L."/>
            <person name="Pils B."/>
            <person name="Prigge M."/>
            <person name="Rensing S.A."/>
            <person name="Riano-Pachon D.M."/>
            <person name="Roberts A.W."/>
            <person name="Sato Y."/>
            <person name="Scheller H.V."/>
            <person name="Schulz B."/>
            <person name="Schulz C."/>
            <person name="Shakirov E.V."/>
            <person name="Shibagaki N."/>
            <person name="Shinohara N."/>
            <person name="Shippen D.E."/>
            <person name="Soerensen I."/>
            <person name="Sotooka R."/>
            <person name="Sugimoto N."/>
            <person name="Sugita M."/>
            <person name="Sumikawa N."/>
            <person name="Tanurdzic M."/>
            <person name="Theissen G."/>
            <person name="Ulvskov P."/>
            <person name="Wakazuki S."/>
            <person name="Weng J.K."/>
            <person name="Willats W.W."/>
            <person name="Wipf D."/>
            <person name="Wolf P.G."/>
            <person name="Yang L."/>
            <person name="Zimmer A.D."/>
            <person name="Zhu Q."/>
            <person name="Mitros T."/>
            <person name="Hellsten U."/>
            <person name="Loque D."/>
            <person name="Otillar R."/>
            <person name="Salamov A."/>
            <person name="Schmutz J."/>
            <person name="Shapiro H."/>
            <person name="Lindquist E."/>
            <person name="Lucas S."/>
            <person name="Rokhsar D."/>
            <person name="Grigoriev I.V."/>
        </authorList>
    </citation>
    <scope>NUCLEOTIDE SEQUENCE [LARGE SCALE GENOMIC DNA]</scope>
</reference>
<dbReference type="SMART" id="SM00668">
    <property type="entry name" value="CTLH"/>
    <property type="match status" value="1"/>
</dbReference>
<dbReference type="Gramene" id="EFJ16876">
    <property type="protein sequence ID" value="EFJ16876"/>
    <property type="gene ID" value="SELMODRAFT_179372"/>
</dbReference>
<dbReference type="InterPro" id="IPR003877">
    <property type="entry name" value="SPRY_dom"/>
</dbReference>
<accession>D8SFP9</accession>
<evidence type="ECO:0000256" key="1">
    <source>
        <dbReference type="SAM" id="MobiDB-lite"/>
    </source>
</evidence>
<dbReference type="PROSITE" id="PS50897">
    <property type="entry name" value="CTLH"/>
    <property type="match status" value="1"/>
</dbReference>
<proteinExistence type="predicted"/>
<dbReference type="GO" id="GO:0007010">
    <property type="term" value="P:cytoskeleton organization"/>
    <property type="evidence" value="ECO:0000318"/>
    <property type="project" value="GO_Central"/>
</dbReference>
<dbReference type="SUPFAM" id="SSF49899">
    <property type="entry name" value="Concanavalin A-like lectins/glucanases"/>
    <property type="match status" value="1"/>
</dbReference>
<dbReference type="KEGG" id="smo:SELMODRAFT_179372"/>
<dbReference type="InterPro" id="IPR044736">
    <property type="entry name" value="Gid1/RanBPM/SPLA_SPRY"/>
</dbReference>
<name>D8SFP9_SELML</name>
<feature type="domain" description="B30.2/SPRY" evidence="2">
    <location>
        <begin position="1"/>
        <end position="184"/>
    </location>
</feature>
<dbReference type="EMBL" id="GL377617">
    <property type="protein sequence ID" value="EFJ16876.1"/>
    <property type="molecule type" value="Genomic_DNA"/>
</dbReference>
<dbReference type="Proteomes" id="UP000001514">
    <property type="component" value="Unassembled WGS sequence"/>
</dbReference>
<dbReference type="SMART" id="SM00449">
    <property type="entry name" value="SPRY"/>
    <property type="match status" value="1"/>
</dbReference>
<dbReference type="FunCoup" id="D8SFP9">
    <property type="interactions" value="3600"/>
</dbReference>
<dbReference type="InterPro" id="IPR050618">
    <property type="entry name" value="Ubq-SigPath_Reg"/>
</dbReference>
<gene>
    <name evidence="4" type="ORF">SELMODRAFT_179372</name>
</gene>
<dbReference type="PROSITE" id="PS50896">
    <property type="entry name" value="LISH"/>
    <property type="match status" value="1"/>
</dbReference>
<dbReference type="InterPro" id="IPR024964">
    <property type="entry name" value="CTLH/CRA"/>
</dbReference>
<dbReference type="InterPro" id="IPR043136">
    <property type="entry name" value="B30.2/SPRY_sf"/>
</dbReference>
<evidence type="ECO:0000259" key="3">
    <source>
        <dbReference type="PROSITE" id="PS50897"/>
    </source>
</evidence>
<dbReference type="InterPro" id="IPR001870">
    <property type="entry name" value="B30.2/SPRY"/>
</dbReference>
<dbReference type="OrthoDB" id="25503at2759"/>
<dbReference type="InterPro" id="IPR013320">
    <property type="entry name" value="ConA-like_dom_sf"/>
</dbReference>
<dbReference type="InterPro" id="IPR006594">
    <property type="entry name" value="LisH"/>
</dbReference>
<dbReference type="Pfam" id="PF10607">
    <property type="entry name" value="CTLH"/>
    <property type="match status" value="1"/>
</dbReference>
<evidence type="ECO:0000259" key="2">
    <source>
        <dbReference type="PROSITE" id="PS50188"/>
    </source>
</evidence>
<dbReference type="PANTHER" id="PTHR12864">
    <property type="entry name" value="RAN BINDING PROTEIN 9-RELATED"/>
    <property type="match status" value="1"/>
</dbReference>